<comment type="caution">
    <text evidence="12">The sequence shown here is derived from an EMBL/GenBank/DDBJ whole genome shotgun (WGS) entry which is preliminary data.</text>
</comment>
<feature type="region of interest" description="Disordered" evidence="9">
    <location>
        <begin position="157"/>
        <end position="181"/>
    </location>
</feature>
<protein>
    <recommendedName>
        <fullName evidence="11">Potassium channel domain-containing protein</fullName>
    </recommendedName>
</protein>
<accession>A0A484AVU4</accession>
<dbReference type="Pfam" id="PF07885">
    <property type="entry name" value="Ion_trans_2"/>
    <property type="match status" value="2"/>
</dbReference>
<dbReference type="Proteomes" id="UP000295192">
    <property type="component" value="Unassembled WGS sequence"/>
</dbReference>
<comment type="similarity">
    <text evidence="8">Belongs to the two pore domain potassium channel (TC 1.A.1.8) family.</text>
</comment>
<dbReference type="PANTHER" id="PTHR11003">
    <property type="entry name" value="POTASSIUM CHANNEL, SUBFAMILY K"/>
    <property type="match status" value="1"/>
</dbReference>
<keyword evidence="5 8" id="KW-0406">Ion transport</keyword>
<dbReference type="GO" id="GO:0015271">
    <property type="term" value="F:outward rectifier potassium channel activity"/>
    <property type="evidence" value="ECO:0007669"/>
    <property type="project" value="TreeGrafter"/>
</dbReference>
<evidence type="ECO:0000256" key="7">
    <source>
        <dbReference type="ARBA" id="ARBA00023303"/>
    </source>
</evidence>
<dbReference type="GO" id="GO:0005886">
    <property type="term" value="C:plasma membrane"/>
    <property type="evidence" value="ECO:0007669"/>
    <property type="project" value="TreeGrafter"/>
</dbReference>
<dbReference type="PRINTS" id="PR01333">
    <property type="entry name" value="2POREKCHANEL"/>
</dbReference>
<feature type="domain" description="Potassium channel" evidence="11">
    <location>
        <begin position="14"/>
        <end position="52"/>
    </location>
</feature>
<dbReference type="InterPro" id="IPR013099">
    <property type="entry name" value="K_chnl_dom"/>
</dbReference>
<keyword evidence="13" id="KW-1185">Reference proteome</keyword>
<organism evidence="12 13">
    <name type="scientific">Drosophila navojoa</name>
    <name type="common">Fruit fly</name>
    <dbReference type="NCBI Taxonomy" id="7232"/>
    <lineage>
        <taxon>Eukaryota</taxon>
        <taxon>Metazoa</taxon>
        <taxon>Ecdysozoa</taxon>
        <taxon>Arthropoda</taxon>
        <taxon>Hexapoda</taxon>
        <taxon>Insecta</taxon>
        <taxon>Pterygota</taxon>
        <taxon>Neoptera</taxon>
        <taxon>Endopterygota</taxon>
        <taxon>Diptera</taxon>
        <taxon>Brachycera</taxon>
        <taxon>Muscomorpha</taxon>
        <taxon>Ephydroidea</taxon>
        <taxon>Drosophilidae</taxon>
        <taxon>Drosophila</taxon>
    </lineage>
</organism>
<keyword evidence="7 8" id="KW-0407">Ion channel</keyword>
<keyword evidence="2 8" id="KW-0813">Transport</keyword>
<dbReference type="OMA" id="MANTSSC"/>
<evidence type="ECO:0000256" key="5">
    <source>
        <dbReference type="ARBA" id="ARBA00023065"/>
    </source>
</evidence>
<evidence type="ECO:0000259" key="11">
    <source>
        <dbReference type="Pfam" id="PF07885"/>
    </source>
</evidence>
<dbReference type="InterPro" id="IPR003280">
    <property type="entry name" value="2pore_dom_K_chnl"/>
</dbReference>
<comment type="subcellular location">
    <subcellularLocation>
        <location evidence="1">Membrane</location>
        <topology evidence="1">Multi-pass membrane protein</topology>
    </subcellularLocation>
</comment>
<evidence type="ECO:0000256" key="3">
    <source>
        <dbReference type="ARBA" id="ARBA00022692"/>
    </source>
</evidence>
<evidence type="ECO:0000256" key="2">
    <source>
        <dbReference type="ARBA" id="ARBA00022448"/>
    </source>
</evidence>
<dbReference type="GO" id="GO:0030322">
    <property type="term" value="P:stabilization of membrane potential"/>
    <property type="evidence" value="ECO:0007669"/>
    <property type="project" value="TreeGrafter"/>
</dbReference>
<evidence type="ECO:0000256" key="9">
    <source>
        <dbReference type="SAM" id="MobiDB-lite"/>
    </source>
</evidence>
<evidence type="ECO:0000313" key="12">
    <source>
        <dbReference type="EMBL" id="TDG39990.1"/>
    </source>
</evidence>
<feature type="domain" description="Potassium channel" evidence="11">
    <location>
        <begin position="204"/>
        <end position="278"/>
    </location>
</feature>
<evidence type="ECO:0000256" key="4">
    <source>
        <dbReference type="ARBA" id="ARBA00022989"/>
    </source>
</evidence>
<keyword evidence="3 8" id="KW-0812">Transmembrane</keyword>
<keyword evidence="4 10" id="KW-1133">Transmembrane helix</keyword>
<evidence type="ECO:0000256" key="6">
    <source>
        <dbReference type="ARBA" id="ARBA00023136"/>
    </source>
</evidence>
<dbReference type="SUPFAM" id="SSF81324">
    <property type="entry name" value="Voltage-gated potassium channels"/>
    <property type="match status" value="1"/>
</dbReference>
<name>A0A484AVU4_DRONA</name>
<feature type="transmembrane region" description="Helical" evidence="10">
    <location>
        <begin position="30"/>
        <end position="52"/>
    </location>
</feature>
<feature type="transmembrane region" description="Helical" evidence="10">
    <location>
        <begin position="252"/>
        <end position="275"/>
    </location>
</feature>
<dbReference type="Gene3D" id="1.10.287.70">
    <property type="match status" value="1"/>
</dbReference>
<evidence type="ECO:0000256" key="8">
    <source>
        <dbReference type="RuleBase" id="RU003857"/>
    </source>
</evidence>
<evidence type="ECO:0000256" key="10">
    <source>
        <dbReference type="SAM" id="Phobius"/>
    </source>
</evidence>
<dbReference type="OrthoDB" id="297496at2759"/>
<reference evidence="12 13" key="1">
    <citation type="journal article" date="2019" name="J. Hered.">
        <title>An Improved Genome Assembly for Drosophila navojoa, the Basal Species in the mojavensis Cluster.</title>
        <authorList>
            <person name="Vanderlinde T."/>
            <person name="Dupim E.G."/>
            <person name="Nazario-Yepiz N.O."/>
            <person name="Carvalho A.B."/>
        </authorList>
    </citation>
    <scope>NUCLEOTIDE SEQUENCE [LARGE SCALE GENOMIC DNA]</scope>
    <source>
        <strain evidence="12">Navoj_Jal97</strain>
        <tissue evidence="12">Whole organism</tissue>
    </source>
</reference>
<keyword evidence="6 10" id="KW-0472">Membrane</keyword>
<dbReference type="AlphaFoldDB" id="A0A484AVU4"/>
<dbReference type="GO" id="GO:0022841">
    <property type="term" value="F:potassium ion leak channel activity"/>
    <property type="evidence" value="ECO:0007669"/>
    <property type="project" value="TreeGrafter"/>
</dbReference>
<evidence type="ECO:0000313" key="13">
    <source>
        <dbReference type="Proteomes" id="UP000295192"/>
    </source>
</evidence>
<dbReference type="EMBL" id="LSRL02000721">
    <property type="protein sequence ID" value="TDG39990.1"/>
    <property type="molecule type" value="Genomic_DNA"/>
</dbReference>
<feature type="transmembrane region" description="Helical" evidence="10">
    <location>
        <begin position="193"/>
        <end position="215"/>
    </location>
</feature>
<sequence>MHETPDEDDDNNVCYGNIAPRTALGRIVTMAYAFFGIPLTLVYLSSTGSILAKVAREVFSKALCCCLCSNCGYCCYDEKRMAEKERRMKRKRQQEELRKQQAVMQEPYYVRDVYHATPEKQPPPGGGGGGGGAGGGASAGVGVGAAATSTGGTPTGIPGLGMAAAPPSGGTNGTDIDSLSASESRGSMHGLSILAPILLCFSMMIIYIVFGAAVLYRLENWPIIDGIYFCFMSLSTIGFGDMLPGLRRDSNATTWFCSVYIMSGMTLTAMCFNVIHEEIVHRIRIVVEFKKAGSAAAVGAAGSMLDRGHLYQRNPTEETLVTDTPTSLVLKDYVNHELVPILTMDPNGSRLGLAQPAPVYANQTDNTLGSPLLDGQIKPGVYTLAEETELELQAVHTDTQVERV</sequence>
<evidence type="ECO:0000256" key="1">
    <source>
        <dbReference type="ARBA" id="ARBA00004141"/>
    </source>
</evidence>
<proteinExistence type="inferred from homology"/>
<dbReference type="PANTHER" id="PTHR11003:SF257">
    <property type="entry name" value="POTASSIUM CHANNEL DOMAIN-CONTAINING PROTEIN"/>
    <property type="match status" value="1"/>
</dbReference>
<dbReference type="STRING" id="7232.A0A484AVU4"/>
<gene>
    <name evidence="12" type="ORF">AWZ03_013589</name>
</gene>